<comment type="similarity">
    <text evidence="1">Belongs to the UPF0749 family.</text>
</comment>
<evidence type="ECO:0000313" key="4">
    <source>
        <dbReference type="Proteomes" id="UP001314903"/>
    </source>
</evidence>
<gene>
    <name evidence="3" type="ORF">J2Z35_000456</name>
</gene>
<keyword evidence="2" id="KW-0175">Coiled coil</keyword>
<name>A0ABS4KFX2_9FIRM</name>
<dbReference type="PANTHER" id="PTHR37313">
    <property type="entry name" value="UPF0749 PROTEIN RV1825"/>
    <property type="match status" value="1"/>
</dbReference>
<dbReference type="RefSeq" id="WP_209658939.1">
    <property type="nucleotide sequence ID" value="NZ_JAGGLI010000003.1"/>
</dbReference>
<dbReference type="PANTHER" id="PTHR37313:SF2">
    <property type="entry name" value="UPF0749 PROTEIN YLXX"/>
    <property type="match status" value="1"/>
</dbReference>
<dbReference type="Gene3D" id="3.30.70.1880">
    <property type="entry name" value="Protein of unknown function DUF881"/>
    <property type="match status" value="1"/>
</dbReference>
<dbReference type="InterPro" id="IPR010273">
    <property type="entry name" value="DUF881"/>
</dbReference>
<evidence type="ECO:0000256" key="1">
    <source>
        <dbReference type="ARBA" id="ARBA00009108"/>
    </source>
</evidence>
<keyword evidence="4" id="KW-1185">Reference proteome</keyword>
<dbReference type="EMBL" id="JAGGLI010000003">
    <property type="protein sequence ID" value="MBP2026667.1"/>
    <property type="molecule type" value="Genomic_DNA"/>
</dbReference>
<proteinExistence type="inferred from homology"/>
<dbReference type="Pfam" id="PF05949">
    <property type="entry name" value="DUF881"/>
    <property type="match status" value="1"/>
</dbReference>
<evidence type="ECO:0000256" key="2">
    <source>
        <dbReference type="SAM" id="Coils"/>
    </source>
</evidence>
<reference evidence="3 4" key="1">
    <citation type="submission" date="2021-03" db="EMBL/GenBank/DDBJ databases">
        <title>Genomic Encyclopedia of Type Strains, Phase IV (KMG-IV): sequencing the most valuable type-strain genomes for metagenomic binning, comparative biology and taxonomic classification.</title>
        <authorList>
            <person name="Goeker M."/>
        </authorList>
    </citation>
    <scope>NUCLEOTIDE SEQUENCE [LARGE SCALE GENOMIC DNA]</scope>
    <source>
        <strain evidence="3 4">DSM 27512</strain>
    </source>
</reference>
<feature type="coiled-coil region" evidence="2">
    <location>
        <begin position="41"/>
        <end position="92"/>
    </location>
</feature>
<protein>
    <submittedName>
        <fullName evidence="3">Uncharacterized protein YlxW (UPF0749 family)</fullName>
    </submittedName>
</protein>
<evidence type="ECO:0000313" key="3">
    <source>
        <dbReference type="EMBL" id="MBP2026667.1"/>
    </source>
</evidence>
<comment type="caution">
    <text evidence="3">The sequence shown here is derived from an EMBL/GenBank/DDBJ whole genome shotgun (WGS) entry which is preliminary data.</text>
</comment>
<dbReference type="Proteomes" id="UP001314903">
    <property type="component" value="Unassembled WGS sequence"/>
</dbReference>
<sequence>MKIGKEKILFLIFSFIIGLTLTIQLRTINEFTGGIASSQKSRQLQGDLKTLREKKTELDRELQALEGTIKELKNSEIQEDAIEQELKKEIEKYELLSGYKEGRGPGIVVRFQEQASDRDTSILIYNYELLLSIINKLNASGAEGIAINDERYVISTEFRLSGDRLFINGNPVYPPFEIRAIGNPDTLESGLNLRYGIIWEMRKNYNINSSIEKKEDVVLPRYSKKIEYKYATPVESGR</sequence>
<accession>A0ABS4KFX2</accession>
<organism evidence="3 4">
    <name type="scientific">Acetoanaerobium pronyense</name>
    <dbReference type="NCBI Taxonomy" id="1482736"/>
    <lineage>
        <taxon>Bacteria</taxon>
        <taxon>Bacillati</taxon>
        <taxon>Bacillota</taxon>
        <taxon>Clostridia</taxon>
        <taxon>Peptostreptococcales</taxon>
        <taxon>Filifactoraceae</taxon>
        <taxon>Acetoanaerobium</taxon>
    </lineage>
</organism>